<dbReference type="PIRSF" id="PIRSF002741">
    <property type="entry name" value="MppA"/>
    <property type="match status" value="1"/>
</dbReference>
<evidence type="ECO:0000313" key="10">
    <source>
        <dbReference type="Proteomes" id="UP000290475"/>
    </source>
</evidence>
<dbReference type="GO" id="GO:0030288">
    <property type="term" value="C:outer membrane-bounded periplasmic space"/>
    <property type="evidence" value="ECO:0007669"/>
    <property type="project" value="UniProtKB-ARBA"/>
</dbReference>
<feature type="domain" description="Solute-binding protein family 5" evidence="7">
    <location>
        <begin position="74"/>
        <end position="460"/>
    </location>
</feature>
<dbReference type="EMBL" id="MSSM01000011">
    <property type="protein sequence ID" value="RXT26866.1"/>
    <property type="molecule type" value="Genomic_DNA"/>
</dbReference>
<evidence type="ECO:0000256" key="5">
    <source>
        <dbReference type="ARBA" id="ARBA00022856"/>
    </source>
</evidence>
<dbReference type="RefSeq" id="WP_129301583.1">
    <property type="nucleotide sequence ID" value="NZ_CP107523.1"/>
</dbReference>
<evidence type="ECO:0000256" key="3">
    <source>
        <dbReference type="ARBA" id="ARBA00022448"/>
    </source>
</evidence>
<dbReference type="GO" id="GO:0015833">
    <property type="term" value="P:peptide transport"/>
    <property type="evidence" value="ECO:0007669"/>
    <property type="project" value="UniProtKB-KW"/>
</dbReference>
<sequence length="540" mass="59636">MKFRKTMVAGTTIALAGVLAACGSNSASSNGKSITRMESDVISTMDPSTNTDVIGGQALIDTMDGLYRYSGKDLKPAIAKAEPKVTDGGKVYTFNLRNAKWSNGDPVTAQDFVFGWRRTVEPKTKSQYAYLFSGVKNADDITAGKKAPSTLGVQAVNKTTLKVTLEHPIPYFKTMLVNPAFFPQSQKFVEKAGKKYGTASKYLLSNGPYELKNWNGTGNTWKETKNKTYWNAKNVHIDTINGQVVKDSQTALNLYQSKKLDIATKISGQQAAQAKTMPDYRGLKQNGTFYLELNEKKDPIFKNAKIRQAISLSINRKEYIKKVLNDSSIPAANATPEGLFTKDGQDFAKEAAKNDGSATKYDPAKAKQLWTEGLKETGQSAPTLELLTDDTTSAKRSAEYLQSAFEQALPGFKVNISTVPFKTRLSRSQNGQFDMVFSGWNADFPDAISFLDLFTTDNAYNDGKWSNAQYDALIKQSKTTDATNPTARWNTLLKAQEILTKEQGVVPLYQRVETTLQRKTISNLKYNPTGSYDFVNATVK</sequence>
<evidence type="ECO:0000259" key="7">
    <source>
        <dbReference type="Pfam" id="PF00496"/>
    </source>
</evidence>
<keyword evidence="4 6" id="KW-0732">Signal</keyword>
<dbReference type="CDD" id="cd08504">
    <property type="entry name" value="PBP2_OppA"/>
    <property type="match status" value="1"/>
</dbReference>
<dbReference type="InterPro" id="IPR000914">
    <property type="entry name" value="SBP_5_dom"/>
</dbReference>
<reference evidence="9" key="2">
    <citation type="submission" date="2022-10" db="EMBL/GenBank/DDBJ databases">
        <title>Comparative genomic analysis and in-vitro probiotic properties of the potential probiotic L. chiayiensis AACE 3.</title>
        <authorList>
            <person name="Kang X."/>
        </authorList>
    </citation>
    <scope>NUCLEOTIDE SEQUENCE</scope>
    <source>
        <strain evidence="9">AACE 3</strain>
    </source>
</reference>
<accession>A0A4Q1U5M8</accession>
<proteinExistence type="inferred from homology"/>
<gene>
    <name evidence="8" type="ORF">BVJ53_05815</name>
    <name evidence="9" type="ORF">OFW50_09550</name>
</gene>
<reference evidence="8 10" key="1">
    <citation type="submission" date="2017-01" db="EMBL/GenBank/DDBJ databases">
        <title>Lactobacillus chiayiensis sp. nov., a lactic acid bacterium isolated from compost.</title>
        <authorList>
            <person name="Huang C.-H."/>
        </authorList>
    </citation>
    <scope>NUCLEOTIDE SEQUENCE [LARGE SCALE GENOMIC DNA]</scope>
    <source>
        <strain evidence="10">chh01</strain>
        <strain evidence="8">Chh01</strain>
    </source>
</reference>
<feature type="signal peptide" evidence="6">
    <location>
        <begin position="1"/>
        <end position="20"/>
    </location>
</feature>
<dbReference type="Proteomes" id="UP000290475">
    <property type="component" value="Unassembled WGS sequence"/>
</dbReference>
<dbReference type="PANTHER" id="PTHR30290">
    <property type="entry name" value="PERIPLASMIC BINDING COMPONENT OF ABC TRANSPORTER"/>
    <property type="match status" value="1"/>
</dbReference>
<dbReference type="Gene3D" id="3.10.105.10">
    <property type="entry name" value="Dipeptide-binding Protein, Domain 3"/>
    <property type="match status" value="1"/>
</dbReference>
<dbReference type="Gene3D" id="3.40.190.10">
    <property type="entry name" value="Periplasmic binding protein-like II"/>
    <property type="match status" value="1"/>
</dbReference>
<feature type="chain" id="PRO_5039322997" evidence="6">
    <location>
        <begin position="21"/>
        <end position="540"/>
    </location>
</feature>
<dbReference type="PROSITE" id="PS51257">
    <property type="entry name" value="PROKAR_LIPOPROTEIN"/>
    <property type="match status" value="1"/>
</dbReference>
<organism evidence="8 10">
    <name type="scientific">Lacticaseibacillus chiayiensis</name>
    <dbReference type="NCBI Taxonomy" id="2100821"/>
    <lineage>
        <taxon>Bacteria</taxon>
        <taxon>Bacillati</taxon>
        <taxon>Bacillota</taxon>
        <taxon>Bacilli</taxon>
        <taxon>Lactobacillales</taxon>
        <taxon>Lactobacillaceae</taxon>
        <taxon>Lacticaseibacillus</taxon>
    </lineage>
</organism>
<evidence type="ECO:0000256" key="2">
    <source>
        <dbReference type="ARBA" id="ARBA00005695"/>
    </source>
</evidence>
<dbReference type="InterPro" id="IPR039424">
    <property type="entry name" value="SBP_5"/>
</dbReference>
<evidence type="ECO:0000313" key="8">
    <source>
        <dbReference type="EMBL" id="RXT26866.1"/>
    </source>
</evidence>
<dbReference type="EMBL" id="CP107523">
    <property type="protein sequence ID" value="UYN55725.1"/>
    <property type="molecule type" value="Genomic_DNA"/>
</dbReference>
<dbReference type="PANTHER" id="PTHR30290:SF10">
    <property type="entry name" value="PERIPLASMIC OLIGOPEPTIDE-BINDING PROTEIN-RELATED"/>
    <property type="match status" value="1"/>
</dbReference>
<name>A0A4Q1U5M8_9LACO</name>
<dbReference type="Gene3D" id="3.90.76.10">
    <property type="entry name" value="Dipeptide-binding Protein, Domain 1"/>
    <property type="match status" value="1"/>
</dbReference>
<keyword evidence="5" id="KW-0571">Peptide transport</keyword>
<comment type="similarity">
    <text evidence="2">Belongs to the bacterial solute-binding protein 5 family.</text>
</comment>
<dbReference type="AlphaFoldDB" id="A0A4Q1U5M8"/>
<dbReference type="SUPFAM" id="SSF53850">
    <property type="entry name" value="Periplasmic binding protein-like II"/>
    <property type="match status" value="1"/>
</dbReference>
<keyword evidence="11" id="KW-1185">Reference proteome</keyword>
<evidence type="ECO:0000256" key="1">
    <source>
        <dbReference type="ARBA" id="ARBA00004196"/>
    </source>
</evidence>
<keyword evidence="3" id="KW-0813">Transport</keyword>
<dbReference type="Proteomes" id="UP001164790">
    <property type="component" value="Chromosome"/>
</dbReference>
<protein>
    <submittedName>
        <fullName evidence="8">Peptide ABC transporter substrate-binding protein</fullName>
    </submittedName>
</protein>
<dbReference type="GO" id="GO:0043190">
    <property type="term" value="C:ATP-binding cassette (ABC) transporter complex"/>
    <property type="evidence" value="ECO:0007669"/>
    <property type="project" value="InterPro"/>
</dbReference>
<comment type="subcellular location">
    <subcellularLocation>
        <location evidence="1">Cell envelope</location>
    </subcellularLocation>
</comment>
<evidence type="ECO:0000313" key="11">
    <source>
        <dbReference type="Proteomes" id="UP001164790"/>
    </source>
</evidence>
<dbReference type="FunFam" id="3.10.105.10:FF:000001">
    <property type="entry name" value="Oligopeptide ABC transporter, oligopeptide-binding protein"/>
    <property type="match status" value="1"/>
</dbReference>
<dbReference type="GO" id="GO:1904680">
    <property type="term" value="F:peptide transmembrane transporter activity"/>
    <property type="evidence" value="ECO:0007669"/>
    <property type="project" value="TreeGrafter"/>
</dbReference>
<evidence type="ECO:0000256" key="4">
    <source>
        <dbReference type="ARBA" id="ARBA00022729"/>
    </source>
</evidence>
<keyword evidence="5" id="KW-0653">Protein transport</keyword>
<dbReference type="FunFam" id="3.90.76.10:FF:000001">
    <property type="entry name" value="Oligopeptide ABC transporter substrate-binding protein"/>
    <property type="match status" value="1"/>
</dbReference>
<evidence type="ECO:0000256" key="6">
    <source>
        <dbReference type="SAM" id="SignalP"/>
    </source>
</evidence>
<dbReference type="InterPro" id="IPR030678">
    <property type="entry name" value="Peptide/Ni-bd"/>
</dbReference>
<dbReference type="Pfam" id="PF00496">
    <property type="entry name" value="SBP_bac_5"/>
    <property type="match status" value="1"/>
</dbReference>
<evidence type="ECO:0000313" key="9">
    <source>
        <dbReference type="EMBL" id="UYN55725.1"/>
    </source>
</evidence>